<sequence>MEPVILASASPRRRELLQQAGISFEVRPSDAEETITKTEPSEIVEELSFLKCSDIAEKVRGDRVILGADTIVFFQGKVLGKPSTKQEAAEMLESLQGKTHEVYTGVTFIVRKGKHSEVHTFSEKTAVTFYPMNREEIRAYVESGEPMDKAGAYGIQGRFAVFVKEIRGDYNNVVGLPVSRLYQELKRAGIPGGGISHV</sequence>
<dbReference type="GO" id="GO:0036221">
    <property type="term" value="F:UTP diphosphatase activity"/>
    <property type="evidence" value="ECO:0007669"/>
    <property type="project" value="RHEA"/>
</dbReference>
<dbReference type="PANTHER" id="PTHR43213">
    <property type="entry name" value="BIFUNCTIONAL DTTP/UTP PYROPHOSPHATASE/METHYLTRANSFERASE PROTEIN-RELATED"/>
    <property type="match status" value="1"/>
</dbReference>
<evidence type="ECO:0000256" key="1">
    <source>
        <dbReference type="ARBA" id="ARBA00001968"/>
    </source>
</evidence>
<dbReference type="NCBIfam" id="TIGR00172">
    <property type="entry name" value="maf"/>
    <property type="match status" value="1"/>
</dbReference>
<gene>
    <name evidence="4" type="ORF">SAMN02745158_02126</name>
</gene>
<dbReference type="Proteomes" id="UP000184245">
    <property type="component" value="Unassembled WGS sequence"/>
</dbReference>
<evidence type="ECO:0000313" key="4">
    <source>
        <dbReference type="EMBL" id="SHE96695.1"/>
    </source>
</evidence>
<dbReference type="Gene3D" id="3.90.950.10">
    <property type="match status" value="1"/>
</dbReference>
<evidence type="ECO:0000256" key="2">
    <source>
        <dbReference type="ARBA" id="ARBA00022801"/>
    </source>
</evidence>
<dbReference type="HAMAP" id="MF_00528">
    <property type="entry name" value="Maf"/>
    <property type="match status" value="1"/>
</dbReference>
<dbReference type="InterPro" id="IPR029001">
    <property type="entry name" value="ITPase-like_fam"/>
</dbReference>
<dbReference type="GO" id="GO:0009117">
    <property type="term" value="P:nucleotide metabolic process"/>
    <property type="evidence" value="ECO:0007669"/>
    <property type="project" value="UniProtKB-KW"/>
</dbReference>
<dbReference type="EMBL" id="FQVI01000009">
    <property type="protein sequence ID" value="SHE96695.1"/>
    <property type="molecule type" value="Genomic_DNA"/>
</dbReference>
<dbReference type="AlphaFoldDB" id="A0A1M4XTC8"/>
<keyword evidence="5" id="KW-1185">Reference proteome</keyword>
<dbReference type="CDD" id="cd00555">
    <property type="entry name" value="Maf"/>
    <property type="match status" value="1"/>
</dbReference>
<keyword evidence="2 3" id="KW-0378">Hydrolase</keyword>
<dbReference type="GO" id="GO:0005737">
    <property type="term" value="C:cytoplasm"/>
    <property type="evidence" value="ECO:0007669"/>
    <property type="project" value="UniProtKB-SubCell"/>
</dbReference>
<organism evidence="4 5">
    <name type="scientific">Lactonifactor longoviformis DSM 17459</name>
    <dbReference type="NCBI Taxonomy" id="1122155"/>
    <lineage>
        <taxon>Bacteria</taxon>
        <taxon>Bacillati</taxon>
        <taxon>Bacillota</taxon>
        <taxon>Clostridia</taxon>
        <taxon>Eubacteriales</taxon>
        <taxon>Clostridiaceae</taxon>
        <taxon>Lactonifactor</taxon>
    </lineage>
</organism>
<keyword evidence="3" id="KW-0546">Nucleotide metabolism</keyword>
<dbReference type="GO" id="GO:0036218">
    <property type="term" value="F:dTTP diphosphatase activity"/>
    <property type="evidence" value="ECO:0007669"/>
    <property type="project" value="RHEA"/>
</dbReference>
<comment type="catalytic activity">
    <reaction evidence="3">
        <text>dTTP + H2O = dTMP + diphosphate + H(+)</text>
        <dbReference type="Rhea" id="RHEA:28534"/>
        <dbReference type="ChEBI" id="CHEBI:15377"/>
        <dbReference type="ChEBI" id="CHEBI:15378"/>
        <dbReference type="ChEBI" id="CHEBI:33019"/>
        <dbReference type="ChEBI" id="CHEBI:37568"/>
        <dbReference type="ChEBI" id="CHEBI:63528"/>
        <dbReference type="EC" id="3.6.1.9"/>
    </reaction>
</comment>
<keyword evidence="3" id="KW-0963">Cytoplasm</keyword>
<dbReference type="EC" id="3.6.1.9" evidence="3"/>
<dbReference type="PIRSF" id="PIRSF006305">
    <property type="entry name" value="Maf"/>
    <property type="match status" value="1"/>
</dbReference>
<proteinExistence type="inferred from homology"/>
<dbReference type="STRING" id="1122155.SAMN02745158_02126"/>
<evidence type="ECO:0000256" key="3">
    <source>
        <dbReference type="HAMAP-Rule" id="MF_00528"/>
    </source>
</evidence>
<feature type="active site" description="Proton acceptor" evidence="3">
    <location>
        <position position="69"/>
    </location>
</feature>
<feature type="site" description="Important for substrate specificity" evidence="3">
    <location>
        <position position="70"/>
    </location>
</feature>
<protein>
    <recommendedName>
        <fullName evidence="3">dTTP/UTP pyrophosphatase</fullName>
        <shortName evidence="3">dTTPase/UTPase</shortName>
        <ecNumber evidence="3">3.6.1.9</ecNumber>
    </recommendedName>
    <alternativeName>
        <fullName evidence="3">Nucleoside triphosphate pyrophosphatase</fullName>
    </alternativeName>
    <alternativeName>
        <fullName evidence="3">Nucleotide pyrophosphatase</fullName>
        <shortName evidence="3">Nucleotide PPase</shortName>
    </alternativeName>
</protein>
<dbReference type="Pfam" id="PF02545">
    <property type="entry name" value="Maf"/>
    <property type="match status" value="1"/>
</dbReference>
<comment type="caution">
    <text evidence="3">Lacks conserved residue(s) required for the propagation of feature annotation.</text>
</comment>
<feature type="site" description="Important for substrate specificity" evidence="3">
    <location>
        <position position="156"/>
    </location>
</feature>
<dbReference type="InterPro" id="IPR003697">
    <property type="entry name" value="Maf-like"/>
</dbReference>
<evidence type="ECO:0000313" key="5">
    <source>
        <dbReference type="Proteomes" id="UP000184245"/>
    </source>
</evidence>
<dbReference type="OrthoDB" id="9807767at2"/>
<feature type="site" description="Important for substrate specificity" evidence="3">
    <location>
        <position position="12"/>
    </location>
</feature>
<accession>A0A1M4XTC8</accession>
<dbReference type="PANTHER" id="PTHR43213:SF5">
    <property type="entry name" value="BIFUNCTIONAL DTTP_UTP PYROPHOSPHATASE_METHYLTRANSFERASE PROTEIN-RELATED"/>
    <property type="match status" value="1"/>
</dbReference>
<comment type="similarity">
    <text evidence="3">Belongs to the Maf family. YhdE subfamily.</text>
</comment>
<comment type="cofactor">
    <cofactor evidence="1 3">
        <name>a divalent metal cation</name>
        <dbReference type="ChEBI" id="CHEBI:60240"/>
    </cofactor>
</comment>
<comment type="catalytic activity">
    <reaction evidence="3">
        <text>UTP + H2O = UMP + diphosphate + H(+)</text>
        <dbReference type="Rhea" id="RHEA:29395"/>
        <dbReference type="ChEBI" id="CHEBI:15377"/>
        <dbReference type="ChEBI" id="CHEBI:15378"/>
        <dbReference type="ChEBI" id="CHEBI:33019"/>
        <dbReference type="ChEBI" id="CHEBI:46398"/>
        <dbReference type="ChEBI" id="CHEBI:57865"/>
        <dbReference type="EC" id="3.6.1.9"/>
    </reaction>
</comment>
<comment type="function">
    <text evidence="3">Nucleoside triphosphate pyrophosphatase that hydrolyzes dTTP and UTP. May have a dual role in cell division arrest and in preventing the incorporation of modified nucleotides into cellular nucleic acids.</text>
</comment>
<comment type="subcellular location">
    <subcellularLocation>
        <location evidence="3">Cytoplasm</location>
    </subcellularLocation>
</comment>
<reference evidence="4 5" key="1">
    <citation type="submission" date="2016-11" db="EMBL/GenBank/DDBJ databases">
        <authorList>
            <person name="Jaros S."/>
            <person name="Januszkiewicz K."/>
            <person name="Wedrychowicz H."/>
        </authorList>
    </citation>
    <scope>NUCLEOTIDE SEQUENCE [LARGE SCALE GENOMIC DNA]</scope>
    <source>
        <strain evidence="4 5">DSM 17459</strain>
    </source>
</reference>
<name>A0A1M4XTC8_9CLOT</name>
<dbReference type="RefSeq" id="WP_072851456.1">
    <property type="nucleotide sequence ID" value="NZ_FQVI01000009.1"/>
</dbReference>
<dbReference type="SUPFAM" id="SSF52972">
    <property type="entry name" value="ITPase-like"/>
    <property type="match status" value="1"/>
</dbReference>